<dbReference type="EMBL" id="JBEPLJ010000017">
    <property type="protein sequence ID" value="MET3587941.1"/>
    <property type="molecule type" value="Genomic_DNA"/>
</dbReference>
<protein>
    <submittedName>
        <fullName evidence="3">3-hydroxyisobutyrate dehydrogenase-like beta-hydroxyacid dehydrogenase</fullName>
    </submittedName>
</protein>
<dbReference type="InterPro" id="IPR036291">
    <property type="entry name" value="NAD(P)-bd_dom_sf"/>
</dbReference>
<dbReference type="SUPFAM" id="SSF48179">
    <property type="entry name" value="6-phosphogluconate dehydrogenase C-terminal domain-like"/>
    <property type="match status" value="1"/>
</dbReference>
<accession>A0ABV2HBK8</accession>
<dbReference type="Proteomes" id="UP001549031">
    <property type="component" value="Unassembled WGS sequence"/>
</dbReference>
<dbReference type="InterPro" id="IPR013328">
    <property type="entry name" value="6PGD_dom2"/>
</dbReference>
<dbReference type="Pfam" id="PF09130">
    <property type="entry name" value="DUF1932"/>
    <property type="match status" value="1"/>
</dbReference>
<dbReference type="RefSeq" id="WP_247245614.1">
    <property type="nucleotide sequence ID" value="NZ_JALJRA010000017.1"/>
</dbReference>
<dbReference type="InterPro" id="IPR008927">
    <property type="entry name" value="6-PGluconate_DH-like_C_sf"/>
</dbReference>
<comment type="caution">
    <text evidence="3">The sequence shown here is derived from an EMBL/GenBank/DDBJ whole genome shotgun (WGS) entry which is preliminary data.</text>
</comment>
<dbReference type="Gene3D" id="1.10.1040.10">
    <property type="entry name" value="N-(1-d-carboxylethyl)-l-norvaline Dehydrogenase, domain 2"/>
    <property type="match status" value="1"/>
</dbReference>
<evidence type="ECO:0000259" key="1">
    <source>
        <dbReference type="Pfam" id="PF03446"/>
    </source>
</evidence>
<dbReference type="Gene3D" id="3.40.50.720">
    <property type="entry name" value="NAD(P)-binding Rossmann-like Domain"/>
    <property type="match status" value="1"/>
</dbReference>
<proteinExistence type="predicted"/>
<reference evidence="3 4" key="1">
    <citation type="submission" date="2024-06" db="EMBL/GenBank/DDBJ databases">
        <title>Genomic Encyclopedia of Type Strains, Phase IV (KMG-IV): sequencing the most valuable type-strain genomes for metagenomic binning, comparative biology and taxonomic classification.</title>
        <authorList>
            <person name="Goeker M."/>
        </authorList>
    </citation>
    <scope>NUCLEOTIDE SEQUENCE [LARGE SCALE GENOMIC DNA]</scope>
    <source>
        <strain evidence="3 4">DSM 105042</strain>
    </source>
</reference>
<name>A0ABV2HBK8_9HYPH</name>
<feature type="domain" description="6-phosphogluconate dehydrogenase NADP-binding" evidence="1">
    <location>
        <begin position="39"/>
        <end position="134"/>
    </location>
</feature>
<dbReference type="InterPro" id="IPR006115">
    <property type="entry name" value="6PGDH_NADP-bd"/>
</dbReference>
<feature type="domain" description="Phosphogluconate dehydrogenase NAD-binding putative C-terminal" evidence="2">
    <location>
        <begin position="202"/>
        <end position="273"/>
    </location>
</feature>
<dbReference type="InterPro" id="IPR015814">
    <property type="entry name" value="Pgluconate_DH_NAD-bd_C"/>
</dbReference>
<evidence type="ECO:0000259" key="2">
    <source>
        <dbReference type="Pfam" id="PF09130"/>
    </source>
</evidence>
<dbReference type="Pfam" id="PF03446">
    <property type="entry name" value="NAD_binding_2"/>
    <property type="match status" value="1"/>
</dbReference>
<gene>
    <name evidence="3" type="ORF">ABID21_004073</name>
</gene>
<sequence length="301" mass="31830">MREASAGVTKSLAFVGFGEAAHAFASGWQLSEATEVGAYDVKLADPEAAALVLERCREAGVVPMKQMGQALDRVGLVFCLVTADQAFAAACAGAEHLPSGALWLDGNSCAPQTKQKAAEVIERAGGRYVDVAVMAPVYPKRHQVPLLLSGPHAEEAAAAIEALDMRPTVLGSRVGDASSVKMLRSVIIKGLEALTAECLLAARRAGVEEAVLASLQASDPGIDWHARGSYNLERMMVHGGRRAAEVEEVCVTLRAFGLPDWMSRGTVEWQRTVAALDLNPGTDDLAKRSDALLARLACPET</sequence>
<organism evidence="3 4">
    <name type="scientific">Pseudorhizobium tarimense</name>
    <dbReference type="NCBI Taxonomy" id="1079109"/>
    <lineage>
        <taxon>Bacteria</taxon>
        <taxon>Pseudomonadati</taxon>
        <taxon>Pseudomonadota</taxon>
        <taxon>Alphaproteobacteria</taxon>
        <taxon>Hyphomicrobiales</taxon>
        <taxon>Rhizobiaceae</taxon>
        <taxon>Rhizobium/Agrobacterium group</taxon>
        <taxon>Pseudorhizobium</taxon>
    </lineage>
</organism>
<evidence type="ECO:0000313" key="4">
    <source>
        <dbReference type="Proteomes" id="UP001549031"/>
    </source>
</evidence>
<dbReference type="SUPFAM" id="SSF51735">
    <property type="entry name" value="NAD(P)-binding Rossmann-fold domains"/>
    <property type="match status" value="1"/>
</dbReference>
<evidence type="ECO:0000313" key="3">
    <source>
        <dbReference type="EMBL" id="MET3587941.1"/>
    </source>
</evidence>
<keyword evidence="4" id="KW-1185">Reference proteome</keyword>